<organism evidence="3 4">
    <name type="scientific">Labrus bergylta</name>
    <name type="common">ballan wrasse</name>
    <dbReference type="NCBI Taxonomy" id="56723"/>
    <lineage>
        <taxon>Eukaryota</taxon>
        <taxon>Metazoa</taxon>
        <taxon>Chordata</taxon>
        <taxon>Craniata</taxon>
        <taxon>Vertebrata</taxon>
        <taxon>Euteleostomi</taxon>
        <taxon>Actinopterygii</taxon>
        <taxon>Neopterygii</taxon>
        <taxon>Teleostei</taxon>
        <taxon>Neoteleostei</taxon>
        <taxon>Acanthomorphata</taxon>
        <taxon>Eupercaria</taxon>
        <taxon>Labriformes</taxon>
        <taxon>Labridae</taxon>
        <taxon>Labrus</taxon>
    </lineage>
</organism>
<feature type="domain" description="Ig-like" evidence="2">
    <location>
        <begin position="229"/>
        <end position="321"/>
    </location>
</feature>
<proteinExistence type="predicted"/>
<dbReference type="InterPro" id="IPR013783">
    <property type="entry name" value="Ig-like_fold"/>
</dbReference>
<keyword evidence="4" id="KW-1185">Reference proteome</keyword>
<feature type="domain" description="Ig-like" evidence="2">
    <location>
        <begin position="127"/>
        <end position="222"/>
    </location>
</feature>
<evidence type="ECO:0000256" key="1">
    <source>
        <dbReference type="SAM" id="Phobius"/>
    </source>
</evidence>
<accession>A0A3Q3LIY8</accession>
<dbReference type="GO" id="GO:0045121">
    <property type="term" value="C:membrane raft"/>
    <property type="evidence" value="ECO:0007669"/>
    <property type="project" value="TreeGrafter"/>
</dbReference>
<dbReference type="SUPFAM" id="SSF48726">
    <property type="entry name" value="Immunoglobulin"/>
    <property type="match status" value="4"/>
</dbReference>
<protein>
    <submittedName>
        <fullName evidence="3">Contactin-2-like</fullName>
    </submittedName>
</protein>
<keyword evidence="1" id="KW-1133">Transmembrane helix</keyword>
<dbReference type="Pfam" id="PF07686">
    <property type="entry name" value="V-set"/>
    <property type="match status" value="1"/>
</dbReference>
<dbReference type="GeneTree" id="ENSGT00990000203876"/>
<dbReference type="GO" id="GO:0042289">
    <property type="term" value="F:MHC class II protein binding"/>
    <property type="evidence" value="ECO:0007669"/>
    <property type="project" value="TreeGrafter"/>
</dbReference>
<dbReference type="InterPro" id="IPR036179">
    <property type="entry name" value="Ig-like_dom_sf"/>
</dbReference>
<dbReference type="PANTHER" id="PTHR11422">
    <property type="entry name" value="T-CELL SURFACE GLYCOPROTEIN CD4"/>
    <property type="match status" value="1"/>
</dbReference>
<dbReference type="GO" id="GO:0070374">
    <property type="term" value="P:positive regulation of ERK1 and ERK2 cascade"/>
    <property type="evidence" value="ECO:0007669"/>
    <property type="project" value="TreeGrafter"/>
</dbReference>
<dbReference type="PROSITE" id="PS50835">
    <property type="entry name" value="IG_LIKE"/>
    <property type="match status" value="3"/>
</dbReference>
<dbReference type="SMART" id="SM00409">
    <property type="entry name" value="IG"/>
    <property type="match status" value="4"/>
</dbReference>
<dbReference type="GO" id="GO:0035723">
    <property type="term" value="P:interleukin-15-mediated signaling pathway"/>
    <property type="evidence" value="ECO:0007669"/>
    <property type="project" value="TreeGrafter"/>
</dbReference>
<dbReference type="InParanoid" id="A0A3Q3LIY8"/>
<dbReference type="GO" id="GO:0009897">
    <property type="term" value="C:external side of plasma membrane"/>
    <property type="evidence" value="ECO:0007669"/>
    <property type="project" value="TreeGrafter"/>
</dbReference>
<feature type="transmembrane region" description="Helical" evidence="1">
    <location>
        <begin position="431"/>
        <end position="452"/>
    </location>
</feature>
<reference evidence="3" key="1">
    <citation type="submission" date="2025-08" db="UniProtKB">
        <authorList>
            <consortium name="Ensembl"/>
        </authorList>
    </citation>
    <scope>IDENTIFICATION</scope>
</reference>
<dbReference type="Proteomes" id="UP000261660">
    <property type="component" value="Unplaced"/>
</dbReference>
<keyword evidence="1" id="KW-0812">Transmembrane</keyword>
<dbReference type="InterPro" id="IPR007110">
    <property type="entry name" value="Ig-like_dom"/>
</dbReference>
<evidence type="ECO:0000313" key="3">
    <source>
        <dbReference type="Ensembl" id="ENSLBEP00000008740.1"/>
    </source>
</evidence>
<dbReference type="InterPro" id="IPR013106">
    <property type="entry name" value="Ig_V-set"/>
</dbReference>
<dbReference type="GO" id="GO:1990782">
    <property type="term" value="F:protein tyrosine kinase binding"/>
    <property type="evidence" value="ECO:0007669"/>
    <property type="project" value="TreeGrafter"/>
</dbReference>
<evidence type="ECO:0000259" key="2">
    <source>
        <dbReference type="PROSITE" id="PS50835"/>
    </source>
</evidence>
<dbReference type="STRING" id="56723.ENSLBEP00000008740"/>
<feature type="domain" description="Ig-like" evidence="2">
    <location>
        <begin position="12"/>
        <end position="121"/>
    </location>
</feature>
<dbReference type="Gene3D" id="2.60.40.10">
    <property type="entry name" value="Immunoglobulins"/>
    <property type="match status" value="3"/>
</dbReference>
<reference evidence="3" key="2">
    <citation type="submission" date="2025-09" db="UniProtKB">
        <authorList>
            <consortium name="Ensembl"/>
        </authorList>
    </citation>
    <scope>IDENTIFICATION</scope>
</reference>
<evidence type="ECO:0000313" key="4">
    <source>
        <dbReference type="Proteomes" id="UP000261660"/>
    </source>
</evidence>
<dbReference type="PANTHER" id="PTHR11422:SF12">
    <property type="entry name" value="MICROFIBRIL-ASSOCIATED GLYCOPROTEIN 3"/>
    <property type="match status" value="1"/>
</dbReference>
<dbReference type="GO" id="GO:0042110">
    <property type="term" value="P:T cell activation"/>
    <property type="evidence" value="ECO:0007669"/>
    <property type="project" value="TreeGrafter"/>
</dbReference>
<dbReference type="AlphaFoldDB" id="A0A3Q3LIY8"/>
<name>A0A3Q3LIY8_9LABR</name>
<dbReference type="Ensembl" id="ENSLBET00000009205.1">
    <property type="protein sequence ID" value="ENSLBEP00000008740.1"/>
    <property type="gene ID" value="ENSLBEG00000006765.1"/>
</dbReference>
<sequence length="488" mass="53911">MDPAAFRSPPSPNIFQMFYRAQCEATEVFAEAGSKALLPCKCSSSSTLPRAIIWSKANSGSSPSTIWRMERSGMQYWGSGWTQKGIQRARCTNSQLEIGDYSLQINSVREEDGGYYTCRVSPGGQVPQNRVLLRVIKVTISPPVAIWGEDVSITCNVTPWPNAANVEWTLNNSPFVHQAEMNSIRQTPKKVLREEANSRVTGNWTCAVDYKGKVVRASSTLTVKGIINPSTDSTKLYSAVGSEAYLPCVLSPDLNLSSSAWEKLKPRSLFKPVTGHLPTTFSPSSPSSQTPWDISASLKEVKFEDEGKYRCSATIGGQQLTRIMQLVVAKIESSVVSKKKGSVTLTCQLTDTSEVTDYEWVHVVYGLNGTQSFGSIKKGKTLILNEVSEENWDEWVCRFYGKQGILGNVTHHSQITSGLTGEKSSAASPNIAAIVGLSLLLLVLLLILAQMYKNHQRRKRIFQYPALETIVHTASNQQEERERSRGKK</sequence>
<keyword evidence="1" id="KW-0472">Membrane</keyword>
<dbReference type="InterPro" id="IPR003599">
    <property type="entry name" value="Ig_sub"/>
</dbReference>